<accession>S8DUA0</accession>
<sequence>MASLPYNQDVHHTLSAKADNEKHLEADWTKHPKREDVRLFNIRRIRELVWKTNEQTATKAARVEDADNASGDALTVTATPNASHSPGVADLEPRNDWPPSNAVFKESGSLGGKCGTGGITEAIRGSTSFMGDVCGSRVPSPCICGQCDEAIPSTANAEDAKMTGKNVAPGEELAEVHHRTPSTTTASTSSMETTAALDWWVQNSPWPWQWANVGACCEPRQGSDGVTALPEGDERAACAVEE</sequence>
<protein>
    <submittedName>
        <fullName evidence="2">Uncharacterized protein</fullName>
    </submittedName>
</protein>
<reference evidence="2 3" key="1">
    <citation type="journal article" date="2012" name="Science">
        <title>The Paleozoic origin of enzymatic lignin decomposition reconstructed from 31 fungal genomes.</title>
        <authorList>
            <person name="Floudas D."/>
            <person name="Binder M."/>
            <person name="Riley R."/>
            <person name="Barry K."/>
            <person name="Blanchette R.A."/>
            <person name="Henrissat B."/>
            <person name="Martinez A.T."/>
            <person name="Otillar R."/>
            <person name="Spatafora J.W."/>
            <person name="Yadav J.S."/>
            <person name="Aerts A."/>
            <person name="Benoit I."/>
            <person name="Boyd A."/>
            <person name="Carlson A."/>
            <person name="Copeland A."/>
            <person name="Coutinho P.M."/>
            <person name="de Vries R.P."/>
            <person name="Ferreira P."/>
            <person name="Findley K."/>
            <person name="Foster B."/>
            <person name="Gaskell J."/>
            <person name="Glotzer D."/>
            <person name="Gorecki P."/>
            <person name="Heitman J."/>
            <person name="Hesse C."/>
            <person name="Hori C."/>
            <person name="Igarashi K."/>
            <person name="Jurgens J.A."/>
            <person name="Kallen N."/>
            <person name="Kersten P."/>
            <person name="Kohler A."/>
            <person name="Kuees U."/>
            <person name="Kumar T.K.A."/>
            <person name="Kuo A."/>
            <person name="LaButti K."/>
            <person name="Larrondo L.F."/>
            <person name="Lindquist E."/>
            <person name="Ling A."/>
            <person name="Lombard V."/>
            <person name="Lucas S."/>
            <person name="Lundell T."/>
            <person name="Martin R."/>
            <person name="McLaughlin D.J."/>
            <person name="Morgenstern I."/>
            <person name="Morin E."/>
            <person name="Murat C."/>
            <person name="Nagy L.G."/>
            <person name="Nolan M."/>
            <person name="Ohm R.A."/>
            <person name="Patyshakuliyeva A."/>
            <person name="Rokas A."/>
            <person name="Ruiz-Duenas F.J."/>
            <person name="Sabat G."/>
            <person name="Salamov A."/>
            <person name="Samejima M."/>
            <person name="Schmutz J."/>
            <person name="Slot J.C."/>
            <person name="St John F."/>
            <person name="Stenlid J."/>
            <person name="Sun H."/>
            <person name="Sun S."/>
            <person name="Syed K."/>
            <person name="Tsang A."/>
            <person name="Wiebenga A."/>
            <person name="Young D."/>
            <person name="Pisabarro A."/>
            <person name="Eastwood D.C."/>
            <person name="Martin F."/>
            <person name="Cullen D."/>
            <person name="Grigoriev I.V."/>
            <person name="Hibbett D.S."/>
        </authorList>
    </citation>
    <scope>NUCLEOTIDE SEQUENCE</scope>
    <source>
        <strain evidence="3">FP-58527</strain>
    </source>
</reference>
<dbReference type="HOGENOM" id="CLU_1147213_0_0_1"/>
<organism evidence="2 3">
    <name type="scientific">Fomitopsis schrenkii</name>
    <name type="common">Brown rot fungus</name>
    <dbReference type="NCBI Taxonomy" id="2126942"/>
    <lineage>
        <taxon>Eukaryota</taxon>
        <taxon>Fungi</taxon>
        <taxon>Dikarya</taxon>
        <taxon>Basidiomycota</taxon>
        <taxon>Agaricomycotina</taxon>
        <taxon>Agaricomycetes</taxon>
        <taxon>Polyporales</taxon>
        <taxon>Fomitopsis</taxon>
    </lineage>
</organism>
<keyword evidence="3" id="KW-1185">Reference proteome</keyword>
<proteinExistence type="predicted"/>
<dbReference type="AlphaFoldDB" id="S8DUA0"/>
<gene>
    <name evidence="2" type="ORF">FOMPIDRAFT_1019806</name>
</gene>
<dbReference type="InParanoid" id="S8DUA0"/>
<evidence type="ECO:0000313" key="2">
    <source>
        <dbReference type="EMBL" id="EPS94798.1"/>
    </source>
</evidence>
<dbReference type="Proteomes" id="UP000015241">
    <property type="component" value="Unassembled WGS sequence"/>
</dbReference>
<evidence type="ECO:0000256" key="1">
    <source>
        <dbReference type="SAM" id="MobiDB-lite"/>
    </source>
</evidence>
<dbReference type="EMBL" id="KE504222">
    <property type="protein sequence ID" value="EPS94798.1"/>
    <property type="molecule type" value="Genomic_DNA"/>
</dbReference>
<name>S8DUA0_FOMSC</name>
<evidence type="ECO:0000313" key="3">
    <source>
        <dbReference type="Proteomes" id="UP000015241"/>
    </source>
</evidence>
<feature type="region of interest" description="Disordered" evidence="1">
    <location>
        <begin position="73"/>
        <end position="96"/>
    </location>
</feature>